<sequence length="608" mass="69345">MRDLSKVGGRMLRPVIREESLNWFASGTKELFLLMDHDGRIKYINPSFEKLLQYSFSEVGDRSFLELVHPEDKGQTTTRLLYLKEKQRFVSFVHRCRCKNGTYVQLHWEKAGVTEDGLIQAIAEPMEKHLVEDNASIAWPSTFFDLIDGAADIVDLNGKIIFVNDAFKTLYGCTPDTLHSTIPKYLKHEFAAFRERLKNGEKVINHRTFRIKKDGTIFPVSLTLSPVYDLSGKVTAISAITRDLTEVFETKMLVEIQNSVIEEREKLLLDITENIKEVICLFDIQQCKFLYISPSYEKLWGISVDQLYENPASMFGEFHQEDLERMKEIFLMTDNVPREMEYKIKGDKEGEEKWIRTKVTPVVDEHGIVTRNISVSEDITEWKTRDMMIKKRDELGVVGQLAAGIAHEIRNPLTSVKGFVQLLGQETNNKYSEIILSELERIEFILNEFLVMAKPDHTTTMNNMNMNQIVKEILVFMNPEALLNEVEIKTDLDENLPHVNCEPKQLKQVLINLIKNAIEAMPTGGNIYVKTSIASNGFASIEVRDEGTGIPQEQLDLLGKPFFTTKEKGMGLGLMVSYKIIENHKGTIQFTSKEGKGAAAHILLPPAD</sequence>
<comment type="catalytic activity">
    <reaction evidence="1">
        <text>ATP + protein L-histidine = ADP + protein N-phospho-L-histidine.</text>
        <dbReference type="EC" id="2.7.13.3"/>
    </reaction>
</comment>
<dbReference type="InterPro" id="IPR036890">
    <property type="entry name" value="HATPase_C_sf"/>
</dbReference>
<keyword evidence="13" id="KW-1185">Reference proteome</keyword>
<dbReference type="InterPro" id="IPR013655">
    <property type="entry name" value="PAS_fold_3"/>
</dbReference>
<keyword evidence="6" id="KW-0418">Kinase</keyword>
<keyword evidence="7" id="KW-0067">ATP-binding</keyword>
<protein>
    <recommendedName>
        <fullName evidence="2">histidine kinase</fullName>
        <ecNumber evidence="2">2.7.13.3</ecNumber>
    </recommendedName>
</protein>
<dbReference type="GO" id="GO:0005524">
    <property type="term" value="F:ATP binding"/>
    <property type="evidence" value="ECO:0007669"/>
    <property type="project" value="UniProtKB-KW"/>
</dbReference>
<dbReference type="SUPFAM" id="SSF47384">
    <property type="entry name" value="Homodimeric domain of signal transducing histidine kinase"/>
    <property type="match status" value="1"/>
</dbReference>
<dbReference type="InterPro" id="IPR005467">
    <property type="entry name" value="His_kinase_dom"/>
</dbReference>
<dbReference type="Gene3D" id="3.30.450.20">
    <property type="entry name" value="PAS domain"/>
    <property type="match status" value="3"/>
</dbReference>
<dbReference type="SUPFAM" id="SSF55785">
    <property type="entry name" value="PYP-like sensor domain (PAS domain)"/>
    <property type="match status" value="3"/>
</dbReference>
<feature type="domain" description="PAC" evidence="11">
    <location>
        <begin position="338"/>
        <end position="391"/>
    </location>
</feature>
<dbReference type="SMART" id="SM00387">
    <property type="entry name" value="HATPase_c"/>
    <property type="match status" value="1"/>
</dbReference>
<dbReference type="InterPro" id="IPR001610">
    <property type="entry name" value="PAC"/>
</dbReference>
<dbReference type="PANTHER" id="PTHR43065:SF34">
    <property type="entry name" value="SPORULATION KINASE A"/>
    <property type="match status" value="1"/>
</dbReference>
<evidence type="ECO:0000259" key="9">
    <source>
        <dbReference type="PROSITE" id="PS50109"/>
    </source>
</evidence>
<evidence type="ECO:0000256" key="3">
    <source>
        <dbReference type="ARBA" id="ARBA00022553"/>
    </source>
</evidence>
<reference evidence="12 13" key="1">
    <citation type="submission" date="2019-10" db="EMBL/GenBank/DDBJ databases">
        <title>Bacillus aerolatum sp. nov., isolated from bioaerosol of sport playgrounds.</title>
        <authorList>
            <person name="Chen P."/>
            <person name="Zhang G."/>
        </authorList>
    </citation>
    <scope>NUCLEOTIDE SEQUENCE [LARGE SCALE GENOMIC DNA]</scope>
    <source>
        <strain evidence="12 13">CX253</strain>
    </source>
</reference>
<gene>
    <name evidence="12" type="ORF">F9802_13465</name>
</gene>
<evidence type="ECO:0000313" key="12">
    <source>
        <dbReference type="EMBL" id="KAB7705545.1"/>
    </source>
</evidence>
<evidence type="ECO:0000256" key="1">
    <source>
        <dbReference type="ARBA" id="ARBA00000085"/>
    </source>
</evidence>
<dbReference type="PRINTS" id="PR00344">
    <property type="entry name" value="BCTRLSENSOR"/>
</dbReference>
<dbReference type="Pfam" id="PF00512">
    <property type="entry name" value="HisKA"/>
    <property type="match status" value="1"/>
</dbReference>
<keyword evidence="3" id="KW-0597">Phosphoprotein</keyword>
<feature type="domain" description="PAS" evidence="10">
    <location>
        <begin position="264"/>
        <end position="339"/>
    </location>
</feature>
<dbReference type="CDD" id="cd00082">
    <property type="entry name" value="HisKA"/>
    <property type="match status" value="1"/>
</dbReference>
<accession>A0A6I1FNB4</accession>
<dbReference type="Gene3D" id="1.10.287.130">
    <property type="match status" value="1"/>
</dbReference>
<dbReference type="Pfam" id="PF08447">
    <property type="entry name" value="PAS_3"/>
    <property type="match status" value="2"/>
</dbReference>
<dbReference type="SUPFAM" id="SSF55874">
    <property type="entry name" value="ATPase domain of HSP90 chaperone/DNA topoisomerase II/histidine kinase"/>
    <property type="match status" value="1"/>
</dbReference>
<dbReference type="Pfam" id="PF13426">
    <property type="entry name" value="PAS_9"/>
    <property type="match status" value="1"/>
</dbReference>
<dbReference type="InterPro" id="IPR003594">
    <property type="entry name" value="HATPase_dom"/>
</dbReference>
<dbReference type="SMART" id="SM00091">
    <property type="entry name" value="PAS"/>
    <property type="match status" value="3"/>
</dbReference>
<evidence type="ECO:0000259" key="11">
    <source>
        <dbReference type="PROSITE" id="PS50113"/>
    </source>
</evidence>
<feature type="domain" description="PAC" evidence="11">
    <location>
        <begin position="202"/>
        <end position="256"/>
    </location>
</feature>
<evidence type="ECO:0000256" key="7">
    <source>
        <dbReference type="ARBA" id="ARBA00022840"/>
    </source>
</evidence>
<dbReference type="Proteomes" id="UP000429595">
    <property type="component" value="Unassembled WGS sequence"/>
</dbReference>
<comment type="caution">
    <text evidence="12">The sequence shown here is derived from an EMBL/GenBank/DDBJ whole genome shotgun (WGS) entry which is preliminary data.</text>
</comment>
<dbReference type="EC" id="2.7.13.3" evidence="2"/>
<evidence type="ECO:0000256" key="4">
    <source>
        <dbReference type="ARBA" id="ARBA00022679"/>
    </source>
</evidence>
<dbReference type="AlphaFoldDB" id="A0A6I1FNB4"/>
<dbReference type="Gene3D" id="3.30.565.10">
    <property type="entry name" value="Histidine kinase-like ATPase, C-terminal domain"/>
    <property type="match status" value="1"/>
</dbReference>
<dbReference type="GO" id="GO:0000155">
    <property type="term" value="F:phosphorelay sensor kinase activity"/>
    <property type="evidence" value="ECO:0007669"/>
    <property type="project" value="InterPro"/>
</dbReference>
<dbReference type="CDD" id="cd00130">
    <property type="entry name" value="PAS"/>
    <property type="match status" value="3"/>
</dbReference>
<dbReference type="PROSITE" id="PS50112">
    <property type="entry name" value="PAS"/>
    <property type="match status" value="2"/>
</dbReference>
<name>A0A6I1FNB4_9BACI</name>
<organism evidence="12 13">
    <name type="scientific">Bacillus aerolatus</name>
    <dbReference type="NCBI Taxonomy" id="2653354"/>
    <lineage>
        <taxon>Bacteria</taxon>
        <taxon>Bacillati</taxon>
        <taxon>Bacillota</taxon>
        <taxon>Bacilli</taxon>
        <taxon>Bacillales</taxon>
        <taxon>Bacillaceae</taxon>
        <taxon>Bacillus</taxon>
    </lineage>
</organism>
<dbReference type="InterPro" id="IPR003661">
    <property type="entry name" value="HisK_dim/P_dom"/>
</dbReference>
<keyword evidence="5" id="KW-0547">Nucleotide-binding</keyword>
<dbReference type="PROSITE" id="PS50113">
    <property type="entry name" value="PAC"/>
    <property type="match status" value="2"/>
</dbReference>
<dbReference type="EMBL" id="WEIO01000008">
    <property type="protein sequence ID" value="KAB7705545.1"/>
    <property type="molecule type" value="Genomic_DNA"/>
</dbReference>
<evidence type="ECO:0000256" key="8">
    <source>
        <dbReference type="ARBA" id="ARBA00023012"/>
    </source>
</evidence>
<evidence type="ECO:0000313" key="13">
    <source>
        <dbReference type="Proteomes" id="UP000429595"/>
    </source>
</evidence>
<proteinExistence type="predicted"/>
<dbReference type="InterPro" id="IPR000700">
    <property type="entry name" value="PAS-assoc_C"/>
</dbReference>
<feature type="domain" description="PAS" evidence="10">
    <location>
        <begin position="17"/>
        <end position="87"/>
    </location>
</feature>
<dbReference type="InterPro" id="IPR035965">
    <property type="entry name" value="PAS-like_dom_sf"/>
</dbReference>
<evidence type="ECO:0000256" key="6">
    <source>
        <dbReference type="ARBA" id="ARBA00022777"/>
    </source>
</evidence>
<evidence type="ECO:0000256" key="5">
    <source>
        <dbReference type="ARBA" id="ARBA00022741"/>
    </source>
</evidence>
<dbReference type="InterPro" id="IPR036097">
    <property type="entry name" value="HisK_dim/P_sf"/>
</dbReference>
<dbReference type="SMART" id="SM00388">
    <property type="entry name" value="HisKA"/>
    <property type="match status" value="1"/>
</dbReference>
<dbReference type="SMART" id="SM00086">
    <property type="entry name" value="PAC"/>
    <property type="match status" value="2"/>
</dbReference>
<evidence type="ECO:0000256" key="2">
    <source>
        <dbReference type="ARBA" id="ARBA00012438"/>
    </source>
</evidence>
<dbReference type="PANTHER" id="PTHR43065">
    <property type="entry name" value="SENSOR HISTIDINE KINASE"/>
    <property type="match status" value="1"/>
</dbReference>
<dbReference type="InterPro" id="IPR000014">
    <property type="entry name" value="PAS"/>
</dbReference>
<dbReference type="InterPro" id="IPR004358">
    <property type="entry name" value="Sig_transdc_His_kin-like_C"/>
</dbReference>
<evidence type="ECO:0000259" key="10">
    <source>
        <dbReference type="PROSITE" id="PS50112"/>
    </source>
</evidence>
<feature type="domain" description="Histidine kinase" evidence="9">
    <location>
        <begin position="404"/>
        <end position="608"/>
    </location>
</feature>
<dbReference type="NCBIfam" id="TIGR00229">
    <property type="entry name" value="sensory_box"/>
    <property type="match status" value="3"/>
</dbReference>
<keyword evidence="8" id="KW-0902">Two-component regulatory system</keyword>
<dbReference type="Pfam" id="PF02518">
    <property type="entry name" value="HATPase_c"/>
    <property type="match status" value="1"/>
</dbReference>
<keyword evidence="4" id="KW-0808">Transferase</keyword>
<dbReference type="PROSITE" id="PS50109">
    <property type="entry name" value="HIS_KIN"/>
    <property type="match status" value="1"/>
</dbReference>